<dbReference type="PROSITE" id="PS51296">
    <property type="entry name" value="RIESKE"/>
    <property type="match status" value="1"/>
</dbReference>
<dbReference type="Pfam" id="PF00355">
    <property type="entry name" value="Rieske"/>
    <property type="match status" value="1"/>
</dbReference>
<dbReference type="Gene3D" id="3.50.50.60">
    <property type="entry name" value="FAD/NAD(P)-binding domain"/>
    <property type="match status" value="1"/>
</dbReference>
<keyword evidence="4" id="KW-0411">Iron-sulfur</keyword>
<keyword evidence="2" id="KW-0479">Metal-binding</keyword>
<dbReference type="RefSeq" id="WP_163770586.1">
    <property type="nucleotide sequence ID" value="NZ_JAAGXA010000001.1"/>
</dbReference>
<accession>A0A6P0HEX3</accession>
<dbReference type="GO" id="GO:0004497">
    <property type="term" value="F:monooxygenase activity"/>
    <property type="evidence" value="ECO:0007669"/>
    <property type="project" value="UniProtKB-ARBA"/>
</dbReference>
<dbReference type="SUPFAM" id="SSF51905">
    <property type="entry name" value="FAD/NAD(P)-binding domain"/>
    <property type="match status" value="1"/>
</dbReference>
<evidence type="ECO:0000256" key="3">
    <source>
        <dbReference type="ARBA" id="ARBA00023004"/>
    </source>
</evidence>
<evidence type="ECO:0000313" key="7">
    <source>
        <dbReference type="Proteomes" id="UP000468687"/>
    </source>
</evidence>
<evidence type="ECO:0000256" key="1">
    <source>
        <dbReference type="ARBA" id="ARBA00022714"/>
    </source>
</evidence>
<dbReference type="InterPro" id="IPR017941">
    <property type="entry name" value="Rieske_2Fe-2S"/>
</dbReference>
<dbReference type="InterPro" id="IPR036188">
    <property type="entry name" value="FAD/NAD-bd_sf"/>
</dbReference>
<dbReference type="PANTHER" id="PTHR13847">
    <property type="entry name" value="SARCOSINE DEHYDROGENASE-RELATED"/>
    <property type="match status" value="1"/>
</dbReference>
<reference evidence="6 7" key="1">
    <citation type="journal article" date="2014" name="Int. J. Syst. Evol. Microbiol.">
        <title>Nocardioides zeae sp. nov., isolated from the stem of Zea mays.</title>
        <authorList>
            <person name="Glaeser S.P."/>
            <person name="McInroy J.A."/>
            <person name="Busse H.J."/>
            <person name="Kampfer P."/>
        </authorList>
    </citation>
    <scope>NUCLEOTIDE SEQUENCE [LARGE SCALE GENOMIC DNA]</scope>
    <source>
        <strain evidence="6 7">JCM 30728</strain>
    </source>
</reference>
<feature type="domain" description="Rieske" evidence="5">
    <location>
        <begin position="459"/>
        <end position="505"/>
    </location>
</feature>
<dbReference type="InterPro" id="IPR006076">
    <property type="entry name" value="FAD-dep_OxRdtase"/>
</dbReference>
<keyword evidence="7" id="KW-1185">Reference proteome</keyword>
<dbReference type="GO" id="GO:0046872">
    <property type="term" value="F:metal ion binding"/>
    <property type="evidence" value="ECO:0007669"/>
    <property type="project" value="UniProtKB-KW"/>
</dbReference>
<dbReference type="Gene3D" id="3.30.9.10">
    <property type="entry name" value="D-Amino Acid Oxidase, subunit A, domain 2"/>
    <property type="match status" value="1"/>
</dbReference>
<protein>
    <submittedName>
        <fullName evidence="6">FAD-dependent oxidoreductase</fullName>
    </submittedName>
</protein>
<dbReference type="Gene3D" id="2.102.10.10">
    <property type="entry name" value="Rieske [2Fe-2S] iron-sulphur domain"/>
    <property type="match status" value="1"/>
</dbReference>
<dbReference type="PANTHER" id="PTHR13847:SF274">
    <property type="entry name" value="RIESKE 2FE-2S IRON-SULFUR PROTEIN YHFW-RELATED"/>
    <property type="match status" value="1"/>
</dbReference>
<gene>
    <name evidence="6" type="ORF">G3T38_03230</name>
</gene>
<evidence type="ECO:0000256" key="4">
    <source>
        <dbReference type="ARBA" id="ARBA00023014"/>
    </source>
</evidence>
<evidence type="ECO:0000256" key="2">
    <source>
        <dbReference type="ARBA" id="ARBA00022723"/>
    </source>
</evidence>
<dbReference type="GO" id="GO:0005737">
    <property type="term" value="C:cytoplasm"/>
    <property type="evidence" value="ECO:0007669"/>
    <property type="project" value="TreeGrafter"/>
</dbReference>
<dbReference type="GO" id="GO:0051537">
    <property type="term" value="F:2 iron, 2 sulfur cluster binding"/>
    <property type="evidence" value="ECO:0007669"/>
    <property type="project" value="UniProtKB-KW"/>
</dbReference>
<dbReference type="SUPFAM" id="SSF50022">
    <property type="entry name" value="ISP domain"/>
    <property type="match status" value="1"/>
</dbReference>
<keyword evidence="3" id="KW-0408">Iron</keyword>
<dbReference type="InterPro" id="IPR036922">
    <property type="entry name" value="Rieske_2Fe-2S_sf"/>
</dbReference>
<evidence type="ECO:0000259" key="5">
    <source>
        <dbReference type="PROSITE" id="PS51296"/>
    </source>
</evidence>
<dbReference type="AlphaFoldDB" id="A0A6P0HEX3"/>
<dbReference type="Proteomes" id="UP000468687">
    <property type="component" value="Unassembled WGS sequence"/>
</dbReference>
<evidence type="ECO:0000313" key="6">
    <source>
        <dbReference type="EMBL" id="NEN77282.1"/>
    </source>
</evidence>
<proteinExistence type="predicted"/>
<comment type="caution">
    <text evidence="6">The sequence shown here is derived from an EMBL/GenBank/DDBJ whole genome shotgun (WGS) entry which is preliminary data.</text>
</comment>
<dbReference type="EMBL" id="JAAGXA010000001">
    <property type="protein sequence ID" value="NEN77282.1"/>
    <property type="molecule type" value="Genomic_DNA"/>
</dbReference>
<sequence length="505" mass="53228">MLTSLWELRTASSDRSSAADLPTDAGTVVIGGGLTGLTTALLLAEQGEDVLLLEARHLGAGTTGRSTAKLSLLQGTQFSQVSRKHGDGVLRQYAAAHRDAQAWAVDLATAEGVSLEQRDAVTYANGAPGLRALQREESAVQRAGLSVRRGDAPELPFPVAGALWMDGQYQVDPLALVAALARRARAAGVEVVEGARVTSVRDRVRDGKPVRLEVERSGAEPTTVRAGRVVVATNMPMLDRGGFFARMSPQRSYSIAFELPGRAAADLPRAMYLAADQPSRSLREASLPGGPPVLLVGGAGHATGRSRPTSERLGDLRSWTAEHFPGAVEVTAWSAQDYAPHHSLPYAGPIVPGNHRILVAGGFSKWGMTGGIAAALALASDLRADPPEWRDALRPWSRHELTGLPSSGVINAEVAVAMALGWVAPGATSVDRASAEPQPDVARRSRFCGLRRGKGAEGSAVCTHLGGVLTWNDAERSWDCPLHGSRFDEPGDVLEGPAVRALPTP</sequence>
<name>A0A6P0HEX3_9ACTN</name>
<dbReference type="Pfam" id="PF01266">
    <property type="entry name" value="DAO"/>
    <property type="match status" value="1"/>
</dbReference>
<keyword evidence="1" id="KW-0001">2Fe-2S</keyword>
<organism evidence="6 7">
    <name type="scientific">Nocardioides zeae</name>
    <dbReference type="NCBI Taxonomy" id="1457234"/>
    <lineage>
        <taxon>Bacteria</taxon>
        <taxon>Bacillati</taxon>
        <taxon>Actinomycetota</taxon>
        <taxon>Actinomycetes</taxon>
        <taxon>Propionibacteriales</taxon>
        <taxon>Nocardioidaceae</taxon>
        <taxon>Nocardioides</taxon>
    </lineage>
</organism>
<dbReference type="GO" id="GO:0016705">
    <property type="term" value="F:oxidoreductase activity, acting on paired donors, with incorporation or reduction of molecular oxygen"/>
    <property type="evidence" value="ECO:0007669"/>
    <property type="project" value="UniProtKB-ARBA"/>
</dbReference>